<reference evidence="1" key="1">
    <citation type="journal article" date="2015" name="Nature">
        <title>Complex archaea that bridge the gap between prokaryotes and eukaryotes.</title>
        <authorList>
            <person name="Spang A."/>
            <person name="Saw J.H."/>
            <person name="Jorgensen S.L."/>
            <person name="Zaremba-Niedzwiedzka K."/>
            <person name="Martijn J."/>
            <person name="Lind A.E."/>
            <person name="van Eijk R."/>
            <person name="Schleper C."/>
            <person name="Guy L."/>
            <person name="Ettema T.J."/>
        </authorList>
    </citation>
    <scope>NUCLEOTIDE SEQUENCE</scope>
</reference>
<feature type="non-terminal residue" evidence="1">
    <location>
        <position position="387"/>
    </location>
</feature>
<proteinExistence type="predicted"/>
<dbReference type="AlphaFoldDB" id="A0A0F8ZRL4"/>
<dbReference type="EMBL" id="LAZR01046478">
    <property type="protein sequence ID" value="KKK96453.1"/>
    <property type="molecule type" value="Genomic_DNA"/>
</dbReference>
<evidence type="ECO:0000313" key="1">
    <source>
        <dbReference type="EMBL" id="KKK96453.1"/>
    </source>
</evidence>
<accession>A0A0F8ZRL4</accession>
<protein>
    <submittedName>
        <fullName evidence="1">Uncharacterized protein</fullName>
    </submittedName>
</protein>
<organism evidence="1">
    <name type="scientific">marine sediment metagenome</name>
    <dbReference type="NCBI Taxonomy" id="412755"/>
    <lineage>
        <taxon>unclassified sequences</taxon>
        <taxon>metagenomes</taxon>
        <taxon>ecological metagenomes</taxon>
    </lineage>
</organism>
<comment type="caution">
    <text evidence="1">The sequence shown here is derived from an EMBL/GenBank/DDBJ whole genome shotgun (WGS) entry which is preliminary data.</text>
</comment>
<name>A0A0F8ZRL4_9ZZZZ</name>
<dbReference type="Pfam" id="PF16510">
    <property type="entry name" value="P22_portal"/>
    <property type="match status" value="1"/>
</dbReference>
<gene>
    <name evidence="1" type="ORF">LCGC14_2662600</name>
</gene>
<sequence length="387" mass="45034">MANAEELKSDYDEAFEIKRTGWERQLRQGMLDLDFYFRAQHTAEEAKKAELQDRELYTFDYIGRQVDLLWGYEIKNRHVLKIGSQGKPSAEDKACSQHSGVLMNLMTMSNGYNVLSEAFKWGSLIQGSNLIEIWRDRNGDLQFSRLGWNQFLLNPGLTKTDLSDCGDIAIGRWIDEERIKFLLPANSDELDDISPLTNISRWNFLEDPVLQNRAKRMLMEEWWQKETEFEETVISRATGQEIPLKDFAARFTNDDLRAAKRMVSESRLPNGAPALSRFSKPNDLIKLTIFVNNKMVFDGQNPLKARDYNHIWVHGDWCAECPRDEIKLQSFVRRLRDPQRARNRRTNQIHDIIESQAHALRIVRSDKLRNPEDAYKTGQGVVLHVED</sequence>
<dbReference type="InterPro" id="IPR032427">
    <property type="entry name" value="P22_portal"/>
</dbReference>